<dbReference type="eggNOG" id="ENOG502REUT">
    <property type="taxonomic scope" value="Eukaryota"/>
</dbReference>
<dbReference type="RefSeq" id="XP_001220515.1">
    <property type="nucleotide sequence ID" value="XM_001220514.1"/>
</dbReference>
<dbReference type="EMBL" id="CH408029">
    <property type="protein sequence ID" value="EAQ93059.1"/>
    <property type="molecule type" value="Genomic_DNA"/>
</dbReference>
<feature type="compositionally biased region" description="Pro residues" evidence="1">
    <location>
        <begin position="303"/>
        <end position="322"/>
    </location>
</feature>
<feature type="region of interest" description="Disordered" evidence="1">
    <location>
        <begin position="298"/>
        <end position="327"/>
    </location>
</feature>
<dbReference type="GeneID" id="4388227"/>
<dbReference type="Proteomes" id="UP000001056">
    <property type="component" value="Unassembled WGS sequence"/>
</dbReference>
<proteinExistence type="predicted"/>
<feature type="compositionally biased region" description="Pro residues" evidence="1">
    <location>
        <begin position="696"/>
        <end position="706"/>
    </location>
</feature>
<dbReference type="OrthoDB" id="10366866at2759"/>
<dbReference type="AlphaFoldDB" id="Q2HER0"/>
<protein>
    <submittedName>
        <fullName evidence="2">Uncharacterized protein</fullName>
    </submittedName>
</protein>
<sequence length="706" mass="77047">MSAPNDQRRRQQASTPVDPRRRVAEAPRSNPTPRSQPTTSGNGSTSSSRPAPSAPPAARPPPASYDDDGPAPPEEPIDDYDRAEDTRDDEIAQHWEQWYQRIEEEYTYPVIIDQEVGPDIFRLLGSEPPLFNVQRKARLGQGFGGEMGSVKVALLDGDSLDDVKDAFRGKKATVIINGTERSAFAPTRMRSSAAAELENAPPPVQPPPPLNCPSAPQLRPTRGTNPPLGGRSVRRSGGRHRGEEARATQGGGVGAGVATRGTENGGALIPAPISNRYQRPQSQSIFEKSHNQVRDAMNHQEPLEPPPPYSRLSSPRPPPIDAPPVFASGQPNQLWAWDFSNLPDQGSSSASNLLGGNDTLPLNNPDAFAHQDIFGEHNVVEHVEVVDYLNNPFTHQPEHGKEIVVVSRLSPMWLHCHHKVFPAFWKCMTCPPNDCFSRWDIHGMEDQARNYRPSCYRVYCVAPATRQSVLVNTQEESIMTLGGQNLMASRAEQPLMWCCHCTGFRSRGGGHNLDCAHCANFEGSSCRDCVGCNKFLEPIKFGNGDMVQFGVAHLHARELAIVAGTEPADGRRAMVMLKTAYGLDDPVRAWWVFACSSLILGHSLYNLALSKLACSLGHPTVAPTPPELTGHPDTIESIRPSIGARRSEHTQAPLARGTAPTEIVSPSGPTGSSHYNSHRPEDDDLISLLNRRHPHPGPPGRVPLDP</sequence>
<feature type="region of interest" description="Disordered" evidence="1">
    <location>
        <begin position="645"/>
        <end position="706"/>
    </location>
</feature>
<evidence type="ECO:0000313" key="2">
    <source>
        <dbReference type="EMBL" id="EAQ93059.1"/>
    </source>
</evidence>
<reference evidence="3" key="1">
    <citation type="journal article" date="2015" name="Genome Announc.">
        <title>Draft genome sequence of the cellulolytic fungus Chaetomium globosum.</title>
        <authorList>
            <person name="Cuomo C.A."/>
            <person name="Untereiner W.A."/>
            <person name="Ma L.-J."/>
            <person name="Grabherr M."/>
            <person name="Birren B.W."/>
        </authorList>
    </citation>
    <scope>NUCLEOTIDE SEQUENCE [LARGE SCALE GENOMIC DNA]</scope>
    <source>
        <strain evidence="3">ATCC 6205 / CBS 148.51 / DSM 1962 / NBRC 6347 / NRRL 1970</strain>
    </source>
</reference>
<gene>
    <name evidence="2" type="ORF">CHGG_01294</name>
</gene>
<dbReference type="InParanoid" id="Q2HER0"/>
<feature type="compositionally biased region" description="Acidic residues" evidence="1">
    <location>
        <begin position="65"/>
        <end position="78"/>
    </location>
</feature>
<feature type="compositionally biased region" description="Low complexity" evidence="1">
    <location>
        <begin position="38"/>
        <end position="51"/>
    </location>
</feature>
<name>Q2HER0_CHAGB</name>
<evidence type="ECO:0000256" key="1">
    <source>
        <dbReference type="SAM" id="MobiDB-lite"/>
    </source>
</evidence>
<keyword evidence="3" id="KW-1185">Reference proteome</keyword>
<dbReference type="VEuPathDB" id="FungiDB:CHGG_01294"/>
<feature type="region of interest" description="Disordered" evidence="1">
    <location>
        <begin position="185"/>
        <end position="282"/>
    </location>
</feature>
<organism evidence="2 3">
    <name type="scientific">Chaetomium globosum (strain ATCC 6205 / CBS 148.51 / DSM 1962 / NBRC 6347 / NRRL 1970)</name>
    <name type="common">Soil fungus</name>
    <dbReference type="NCBI Taxonomy" id="306901"/>
    <lineage>
        <taxon>Eukaryota</taxon>
        <taxon>Fungi</taxon>
        <taxon>Dikarya</taxon>
        <taxon>Ascomycota</taxon>
        <taxon>Pezizomycotina</taxon>
        <taxon>Sordariomycetes</taxon>
        <taxon>Sordariomycetidae</taxon>
        <taxon>Sordariales</taxon>
        <taxon>Chaetomiaceae</taxon>
        <taxon>Chaetomium</taxon>
    </lineage>
</organism>
<feature type="compositionally biased region" description="Pro residues" evidence="1">
    <location>
        <begin position="52"/>
        <end position="63"/>
    </location>
</feature>
<feature type="compositionally biased region" description="Pro residues" evidence="1">
    <location>
        <begin position="200"/>
        <end position="211"/>
    </location>
</feature>
<accession>Q2HER0</accession>
<dbReference type="HOGENOM" id="CLU_390791_0_0_1"/>
<evidence type="ECO:0000313" key="3">
    <source>
        <dbReference type="Proteomes" id="UP000001056"/>
    </source>
</evidence>
<feature type="region of interest" description="Disordered" evidence="1">
    <location>
        <begin position="1"/>
        <end position="81"/>
    </location>
</feature>